<reference evidence="2 3" key="1">
    <citation type="submission" date="2019-08" db="EMBL/GenBank/DDBJ databases">
        <title>Bacillus genomes from the desert of Cuatro Cienegas, Coahuila.</title>
        <authorList>
            <person name="Olmedo-Alvarez G."/>
        </authorList>
    </citation>
    <scope>NUCLEOTIDE SEQUENCE [LARGE SCALE GENOMIC DNA]</scope>
    <source>
        <strain evidence="2 3">CH88_3T</strain>
    </source>
</reference>
<protein>
    <recommendedName>
        <fullName evidence="1">Phosphotyrosine protein phosphatase I domain-containing protein</fullName>
    </recommendedName>
</protein>
<dbReference type="PANTHER" id="PTHR11717:SF31">
    <property type="entry name" value="LOW MOLECULAR WEIGHT PROTEIN-TYROSINE-PHOSPHATASE ETP-RELATED"/>
    <property type="match status" value="1"/>
</dbReference>
<comment type="caution">
    <text evidence="2">The sequence shown here is derived from an EMBL/GenBank/DDBJ whole genome shotgun (WGS) entry which is preliminary data.</text>
</comment>
<evidence type="ECO:0000313" key="3">
    <source>
        <dbReference type="Proteomes" id="UP000323393"/>
    </source>
</evidence>
<name>A0AA94WMY8_9BACI</name>
<gene>
    <name evidence="2" type="ORF">FZC74_15945</name>
</gene>
<proteinExistence type="predicted"/>
<feature type="domain" description="Phosphotyrosine protein phosphatase I" evidence="1">
    <location>
        <begin position="1"/>
        <end position="152"/>
    </location>
</feature>
<dbReference type="Pfam" id="PF01451">
    <property type="entry name" value="LMWPc"/>
    <property type="match status" value="1"/>
</dbReference>
<dbReference type="GO" id="GO:0004725">
    <property type="term" value="F:protein tyrosine phosphatase activity"/>
    <property type="evidence" value="ECO:0007669"/>
    <property type="project" value="TreeGrafter"/>
</dbReference>
<dbReference type="PANTHER" id="PTHR11717">
    <property type="entry name" value="LOW MOLECULAR WEIGHT PROTEIN TYROSINE PHOSPHATASE"/>
    <property type="match status" value="1"/>
</dbReference>
<evidence type="ECO:0000313" key="2">
    <source>
        <dbReference type="EMBL" id="TYS57526.1"/>
    </source>
</evidence>
<organism evidence="2 3">
    <name type="scientific">Sutcliffiella horikoshii</name>
    <dbReference type="NCBI Taxonomy" id="79883"/>
    <lineage>
        <taxon>Bacteria</taxon>
        <taxon>Bacillati</taxon>
        <taxon>Bacillota</taxon>
        <taxon>Bacilli</taxon>
        <taxon>Bacillales</taxon>
        <taxon>Bacillaceae</taxon>
        <taxon>Sutcliffiella</taxon>
    </lineage>
</organism>
<accession>A0AA94WMY8</accession>
<dbReference type="InterPro" id="IPR023485">
    <property type="entry name" value="Ptyr_pPase"/>
</dbReference>
<dbReference type="EMBL" id="VTEU01000007">
    <property type="protein sequence ID" value="TYS57526.1"/>
    <property type="molecule type" value="Genomic_DNA"/>
</dbReference>
<dbReference type="InterPro" id="IPR050438">
    <property type="entry name" value="LMW_PTPase"/>
</dbReference>
<dbReference type="AlphaFoldDB" id="A0AA94WMY8"/>
<dbReference type="SUPFAM" id="SSF52788">
    <property type="entry name" value="Phosphotyrosine protein phosphatases I"/>
    <property type="match status" value="1"/>
</dbReference>
<dbReference type="RefSeq" id="WP_148966585.1">
    <property type="nucleotide sequence ID" value="NZ_VTEU01000007.1"/>
</dbReference>
<dbReference type="Proteomes" id="UP000323393">
    <property type="component" value="Unassembled WGS sequence"/>
</dbReference>
<dbReference type="InterPro" id="IPR036196">
    <property type="entry name" value="Ptyr_pPase_sf"/>
</dbReference>
<sequence length="154" mass="17825">MKVLFLCTDNFTRSVTAEFCMKHFLKQNNISTIGVASAGFKADSDLSSFSDIHFDRLRQLNISMDGFSRTPFNSRLLDEFDVIIGMGKEHKDYIQQEYNMKIYLFNEIYKGDESSIIVPPPDKNGDYLVQIVEMVDYINEAIPHLVRNLNKRQN</sequence>
<dbReference type="Gene3D" id="3.40.50.2300">
    <property type="match status" value="1"/>
</dbReference>
<evidence type="ECO:0000259" key="1">
    <source>
        <dbReference type="SMART" id="SM00226"/>
    </source>
</evidence>
<dbReference type="SMART" id="SM00226">
    <property type="entry name" value="LMWPc"/>
    <property type="match status" value="1"/>
</dbReference>